<dbReference type="AlphaFoldDB" id="A0A8S9LG82"/>
<dbReference type="InterPro" id="IPR006566">
    <property type="entry name" value="FBD"/>
</dbReference>
<organism evidence="3 4">
    <name type="scientific">Brassica cretica</name>
    <name type="common">Mustard</name>
    <dbReference type="NCBI Taxonomy" id="69181"/>
    <lineage>
        <taxon>Eukaryota</taxon>
        <taxon>Viridiplantae</taxon>
        <taxon>Streptophyta</taxon>
        <taxon>Embryophyta</taxon>
        <taxon>Tracheophyta</taxon>
        <taxon>Spermatophyta</taxon>
        <taxon>Magnoliopsida</taxon>
        <taxon>eudicotyledons</taxon>
        <taxon>Gunneridae</taxon>
        <taxon>Pentapetalae</taxon>
        <taxon>rosids</taxon>
        <taxon>malvids</taxon>
        <taxon>Brassicales</taxon>
        <taxon>Brassicaceae</taxon>
        <taxon>Brassiceae</taxon>
        <taxon>Brassica</taxon>
    </lineage>
</organism>
<keyword evidence="1" id="KW-0472">Membrane</keyword>
<keyword evidence="1" id="KW-1133">Transmembrane helix</keyword>
<keyword evidence="1" id="KW-0812">Transmembrane</keyword>
<evidence type="ECO:0000313" key="4">
    <source>
        <dbReference type="Proteomes" id="UP000712281"/>
    </source>
</evidence>
<feature type="domain" description="FBD" evidence="2">
    <location>
        <begin position="182"/>
        <end position="225"/>
    </location>
</feature>
<accession>A0A8S9LG82</accession>
<gene>
    <name evidence="3" type="ORF">F2Q68_00045171</name>
</gene>
<dbReference type="Pfam" id="PF08387">
    <property type="entry name" value="FBD"/>
    <property type="match status" value="1"/>
</dbReference>
<name>A0A8S9LG82_BRACR</name>
<dbReference type="Proteomes" id="UP000712281">
    <property type="component" value="Unassembled WGS sequence"/>
</dbReference>
<evidence type="ECO:0000313" key="3">
    <source>
        <dbReference type="EMBL" id="KAF2607110.1"/>
    </source>
</evidence>
<proteinExistence type="predicted"/>
<reference evidence="3" key="1">
    <citation type="submission" date="2019-12" db="EMBL/GenBank/DDBJ databases">
        <title>Genome sequencing and annotation of Brassica cretica.</title>
        <authorList>
            <person name="Studholme D.J."/>
            <person name="Sarris P.F."/>
        </authorList>
    </citation>
    <scope>NUCLEOTIDE SEQUENCE</scope>
    <source>
        <strain evidence="3">PFS-001/15</strain>
        <tissue evidence="3">Leaf</tissue>
    </source>
</reference>
<evidence type="ECO:0000259" key="2">
    <source>
        <dbReference type="Pfam" id="PF08387"/>
    </source>
</evidence>
<feature type="transmembrane region" description="Helical" evidence="1">
    <location>
        <begin position="43"/>
        <end position="61"/>
    </location>
</feature>
<evidence type="ECO:0000256" key="1">
    <source>
        <dbReference type="SAM" id="Phobius"/>
    </source>
</evidence>
<comment type="caution">
    <text evidence="3">The sequence shown here is derived from an EMBL/GenBank/DDBJ whole genome shotgun (WGS) entry which is preliminary data.</text>
</comment>
<feature type="non-terminal residue" evidence="3">
    <location>
        <position position="1"/>
    </location>
</feature>
<protein>
    <recommendedName>
        <fullName evidence="2">FBD domain-containing protein</fullName>
    </recommendedName>
</protein>
<sequence length="227" mass="25945">LILELGPHCPLDVGVEIRNWIVRFVNYGSISCGLRSLLACPNVFIYAMGLCLFTLAARFWLSFLFQPASQILDYSIVYKDEDSLVLSNLSYSQRSMFPKTLSLVRTTTSVRSKPDDKLMRSLSSLKYLEVHLCSATAPQPHFLFNSYVHIQSFCSLQVGCCQDINFSQLMIFQRDLFTYCNQPISVPVCMSTNIEIFEWKEYSRTAGEKKVVRYILANSKCLNRLSP</sequence>
<dbReference type="EMBL" id="QGKW02000276">
    <property type="protein sequence ID" value="KAF2607110.1"/>
    <property type="molecule type" value="Genomic_DNA"/>
</dbReference>